<evidence type="ECO:0000256" key="7">
    <source>
        <dbReference type="ARBA" id="ARBA00050762"/>
    </source>
</evidence>
<dbReference type="CDD" id="cd00610">
    <property type="entry name" value="OAT_like"/>
    <property type="match status" value="1"/>
</dbReference>
<dbReference type="InterPro" id="IPR005814">
    <property type="entry name" value="Aminotrans_3"/>
</dbReference>
<evidence type="ECO:0000313" key="11">
    <source>
        <dbReference type="Ensembl" id="ENSPMGP00000024153.1"/>
    </source>
</evidence>
<dbReference type="STRING" id="409849.ENSPMGP00000024153"/>
<dbReference type="PIRSF" id="PIRSF000521">
    <property type="entry name" value="Transaminase_4ab_Lys_Orn"/>
    <property type="match status" value="1"/>
</dbReference>
<evidence type="ECO:0000256" key="5">
    <source>
        <dbReference type="ARBA" id="ARBA00022679"/>
    </source>
</evidence>
<proteinExistence type="inferred from homology"/>
<dbReference type="InterPro" id="IPR015421">
    <property type="entry name" value="PyrdxlP-dep_Trfase_major"/>
</dbReference>
<dbReference type="GO" id="GO:0010121">
    <property type="term" value="P:L-arginine catabolic process to proline via ornithine"/>
    <property type="evidence" value="ECO:0007669"/>
    <property type="project" value="TreeGrafter"/>
</dbReference>
<dbReference type="SUPFAM" id="SSF53383">
    <property type="entry name" value="PLP-dependent transferases"/>
    <property type="match status" value="1"/>
</dbReference>
<organism evidence="11 12">
    <name type="scientific">Periophthalmus magnuspinnatus</name>
    <dbReference type="NCBI Taxonomy" id="409849"/>
    <lineage>
        <taxon>Eukaryota</taxon>
        <taxon>Metazoa</taxon>
        <taxon>Chordata</taxon>
        <taxon>Craniata</taxon>
        <taxon>Vertebrata</taxon>
        <taxon>Euteleostomi</taxon>
        <taxon>Actinopterygii</taxon>
        <taxon>Neopterygii</taxon>
        <taxon>Teleostei</taxon>
        <taxon>Neoteleostei</taxon>
        <taxon>Acanthomorphata</taxon>
        <taxon>Gobiaria</taxon>
        <taxon>Gobiiformes</taxon>
        <taxon>Gobioidei</taxon>
        <taxon>Gobiidae</taxon>
        <taxon>Oxudercinae</taxon>
        <taxon>Periophthalmus</taxon>
    </lineage>
</organism>
<evidence type="ECO:0000256" key="3">
    <source>
        <dbReference type="ARBA" id="ARBA00008954"/>
    </source>
</evidence>
<dbReference type="NCBIfam" id="TIGR01885">
    <property type="entry name" value="Orn_aminotrans"/>
    <property type="match status" value="1"/>
</dbReference>
<comment type="similarity">
    <text evidence="3 9">Belongs to the class-III pyridoxal-phosphate-dependent aminotransferase family.</text>
</comment>
<dbReference type="GO" id="GO:0042802">
    <property type="term" value="F:identical protein binding"/>
    <property type="evidence" value="ECO:0007669"/>
    <property type="project" value="TreeGrafter"/>
</dbReference>
<dbReference type="GO" id="GO:0004587">
    <property type="term" value="F:ornithine aminotransferase activity"/>
    <property type="evidence" value="ECO:0007669"/>
    <property type="project" value="UniProtKB-EC"/>
</dbReference>
<dbReference type="InterPro" id="IPR049704">
    <property type="entry name" value="Aminotrans_3_PPA_site"/>
</dbReference>
<dbReference type="InterPro" id="IPR010164">
    <property type="entry name" value="Orn_aminotrans"/>
</dbReference>
<name>A0A3B4B409_9GOBI</name>
<dbReference type="Proteomes" id="UP000261520">
    <property type="component" value="Unplaced"/>
</dbReference>
<keyword evidence="5 10" id="KW-0808">Transferase</keyword>
<keyword evidence="4 10" id="KW-0032">Aminotransferase</keyword>
<dbReference type="GO" id="GO:0055129">
    <property type="term" value="P:L-proline biosynthetic process"/>
    <property type="evidence" value="ECO:0007669"/>
    <property type="project" value="UniProtKB-UniPathway"/>
</dbReference>
<dbReference type="InterPro" id="IPR015422">
    <property type="entry name" value="PyrdxlP-dep_Trfase_small"/>
</dbReference>
<comment type="function">
    <text evidence="8">Catalyzes the reversible interconversion of L-ornithine and 2-oxoglutarate to L-glutamate semialdehyde and L-glutamate.</text>
</comment>
<dbReference type="FunFam" id="3.90.1150.10:FF:000152">
    <property type="entry name" value="Ornithine aminotransferase"/>
    <property type="match status" value="1"/>
</dbReference>
<evidence type="ECO:0000256" key="6">
    <source>
        <dbReference type="ARBA" id="ARBA00022898"/>
    </source>
</evidence>
<dbReference type="InterPro" id="IPR015424">
    <property type="entry name" value="PyrdxlP-dep_Trfase"/>
</dbReference>
<evidence type="ECO:0000256" key="8">
    <source>
        <dbReference type="ARBA" id="ARBA00056101"/>
    </source>
</evidence>
<reference evidence="11" key="1">
    <citation type="submission" date="2025-08" db="UniProtKB">
        <authorList>
            <consortium name="Ensembl"/>
        </authorList>
    </citation>
    <scope>IDENTIFICATION</scope>
</reference>
<accession>A0A3B4B409</accession>
<dbReference type="PROSITE" id="PS00600">
    <property type="entry name" value="AA_TRANSFER_CLASS_3"/>
    <property type="match status" value="1"/>
</dbReference>
<dbReference type="Pfam" id="PF00202">
    <property type="entry name" value="Aminotran_3"/>
    <property type="match status" value="1"/>
</dbReference>
<dbReference type="PANTHER" id="PTHR11986:SF18">
    <property type="entry name" value="ORNITHINE AMINOTRANSFERASE, MITOCHONDRIAL"/>
    <property type="match status" value="1"/>
</dbReference>
<dbReference type="GO" id="GO:0005737">
    <property type="term" value="C:cytoplasm"/>
    <property type="evidence" value="ECO:0007669"/>
    <property type="project" value="TreeGrafter"/>
</dbReference>
<dbReference type="Gene3D" id="3.90.1150.10">
    <property type="entry name" value="Aspartate Aminotransferase, domain 1"/>
    <property type="match status" value="1"/>
</dbReference>
<evidence type="ECO:0000256" key="4">
    <source>
        <dbReference type="ARBA" id="ARBA00022576"/>
    </source>
</evidence>
<comment type="catalytic activity">
    <reaction evidence="10">
        <text>a 2-oxocarboxylate + L-ornithine = L-glutamate 5-semialdehyde + an L-alpha-amino acid</text>
        <dbReference type="Rhea" id="RHEA:13877"/>
        <dbReference type="ChEBI" id="CHEBI:35179"/>
        <dbReference type="ChEBI" id="CHEBI:46911"/>
        <dbReference type="ChEBI" id="CHEBI:58066"/>
        <dbReference type="ChEBI" id="CHEBI:59869"/>
        <dbReference type="EC" id="2.6.1.13"/>
    </reaction>
</comment>
<dbReference type="FunFam" id="3.40.640.10:FF:000011">
    <property type="entry name" value="Ornithine aminotransferase"/>
    <property type="match status" value="1"/>
</dbReference>
<dbReference type="AlphaFoldDB" id="A0A3B4B409"/>
<dbReference type="Gene3D" id="3.40.640.10">
    <property type="entry name" value="Type I PLP-dependent aspartate aminotransferase-like (Major domain)"/>
    <property type="match status" value="1"/>
</dbReference>
<sequence length="447" mass="49318">MCANLCVTEMLFMLTRGISRASPLLRTMARPASSAPSWLQPPRSSTSEELLLLEHKYGAPIYRPVPVILDRGEGVFVWDVEGHQYYDFLSACSSLNHGHRHPHILAALHAQTSKLTQTSRAFHNSLLGLYEEYICTLFGYNKVLPANTGTEGGETACKLARSWAYRVKGVPKYRAKIIFAHGNFWGRTMAAFSSSSDVSSTGDFGPFMPGFQLIPYNDIPGLERALQDPHTAAFMVEPIQGDGGVVVPDPGYLIQIRQLCNKYNVLWIADEVQTGMGRTGRRLAVDHENVRPDILILGKSLSGGVYPVSAVLCDDHIMSTIRVGQYGSTFGGNPVACCVAMAALQVMEDEKLAENAAVMGQILHKGLSKLPKDIVKEVRGRGLLQGLVIRETKDWDAWKVCLRLRDNGLLAKNTSHGSVIRLAPPLIIKEHEMQECVDIIQRTIMSF</sequence>
<keyword evidence="6 9" id="KW-0663">Pyridoxal phosphate</keyword>
<evidence type="ECO:0000256" key="9">
    <source>
        <dbReference type="RuleBase" id="RU003560"/>
    </source>
</evidence>
<dbReference type="Ensembl" id="ENSPMGT00000025733.1">
    <property type="protein sequence ID" value="ENSPMGP00000024153.1"/>
    <property type="gene ID" value="ENSPMGG00000019533.1"/>
</dbReference>
<evidence type="ECO:0000256" key="10">
    <source>
        <dbReference type="RuleBase" id="RU365036"/>
    </source>
</evidence>
<comment type="cofactor">
    <cofactor evidence="1 10">
        <name>pyridoxal 5'-phosphate</name>
        <dbReference type="ChEBI" id="CHEBI:597326"/>
    </cofactor>
</comment>
<dbReference type="GO" id="GO:0030170">
    <property type="term" value="F:pyridoxal phosphate binding"/>
    <property type="evidence" value="ECO:0007669"/>
    <property type="project" value="InterPro"/>
</dbReference>
<evidence type="ECO:0000256" key="1">
    <source>
        <dbReference type="ARBA" id="ARBA00001933"/>
    </source>
</evidence>
<comment type="pathway">
    <text evidence="2 10">Amino-acid biosynthesis; L-proline biosynthesis; L-glutamate 5-semialdehyde from L-ornithine: step 1/1.</text>
</comment>
<reference evidence="11" key="2">
    <citation type="submission" date="2025-09" db="UniProtKB">
        <authorList>
            <consortium name="Ensembl"/>
        </authorList>
    </citation>
    <scope>IDENTIFICATION</scope>
</reference>
<protein>
    <recommendedName>
        <fullName evidence="10">Ornithine aminotransferase</fullName>
        <ecNumber evidence="10">2.6.1.13</ecNumber>
    </recommendedName>
</protein>
<dbReference type="InterPro" id="IPR050103">
    <property type="entry name" value="Class-III_PLP-dep_AT"/>
</dbReference>
<evidence type="ECO:0000256" key="2">
    <source>
        <dbReference type="ARBA" id="ARBA00004998"/>
    </source>
</evidence>
<dbReference type="EC" id="2.6.1.13" evidence="10"/>
<keyword evidence="12" id="KW-1185">Reference proteome</keyword>
<comment type="catalytic activity">
    <reaction evidence="7">
        <text>L-ornithine + 2-oxoglutarate = L-glutamate 5-semialdehyde + L-glutamate</text>
        <dbReference type="Rhea" id="RHEA:25160"/>
        <dbReference type="ChEBI" id="CHEBI:16810"/>
        <dbReference type="ChEBI" id="CHEBI:29985"/>
        <dbReference type="ChEBI" id="CHEBI:46911"/>
        <dbReference type="ChEBI" id="CHEBI:58066"/>
        <dbReference type="EC" id="2.6.1.13"/>
    </reaction>
    <physiologicalReaction direction="left-to-right" evidence="7">
        <dbReference type="Rhea" id="RHEA:25161"/>
    </physiologicalReaction>
    <physiologicalReaction direction="right-to-left" evidence="7">
        <dbReference type="Rhea" id="RHEA:25162"/>
    </physiologicalReaction>
</comment>
<dbReference type="GO" id="GO:0019544">
    <property type="term" value="P:L-arginine catabolic process to L-glutamate"/>
    <property type="evidence" value="ECO:0007669"/>
    <property type="project" value="TreeGrafter"/>
</dbReference>
<evidence type="ECO:0000313" key="12">
    <source>
        <dbReference type="Proteomes" id="UP000261520"/>
    </source>
</evidence>
<dbReference type="UniPathway" id="UPA00098">
    <property type="reaction ID" value="UER00358"/>
</dbReference>
<dbReference type="PANTHER" id="PTHR11986">
    <property type="entry name" value="AMINOTRANSFERASE CLASS III"/>
    <property type="match status" value="1"/>
</dbReference>